<organism evidence="7 8">
    <name type="scientific">Thelephora terrestris</name>
    <dbReference type="NCBI Taxonomy" id="56493"/>
    <lineage>
        <taxon>Eukaryota</taxon>
        <taxon>Fungi</taxon>
        <taxon>Dikarya</taxon>
        <taxon>Basidiomycota</taxon>
        <taxon>Agaricomycotina</taxon>
        <taxon>Agaricomycetes</taxon>
        <taxon>Thelephorales</taxon>
        <taxon>Thelephoraceae</taxon>
        <taxon>Thelephora</taxon>
    </lineage>
</organism>
<feature type="transmembrane region" description="Helical" evidence="6">
    <location>
        <begin position="159"/>
        <end position="177"/>
    </location>
</feature>
<dbReference type="GO" id="GO:0004930">
    <property type="term" value="F:G protein-coupled receptor activity"/>
    <property type="evidence" value="ECO:0007669"/>
    <property type="project" value="TreeGrafter"/>
</dbReference>
<comment type="caution">
    <text evidence="7">The sequence shown here is derived from an EMBL/GenBank/DDBJ whole genome shotgun (WGS) entry which is preliminary data.</text>
</comment>
<dbReference type="OrthoDB" id="100006at2759"/>
<keyword evidence="3 6" id="KW-1133">Transmembrane helix</keyword>
<proteinExistence type="predicted"/>
<evidence type="ECO:0000256" key="1">
    <source>
        <dbReference type="ARBA" id="ARBA00004141"/>
    </source>
</evidence>
<dbReference type="GO" id="GO:0007189">
    <property type="term" value="P:adenylate cyclase-activating G protein-coupled receptor signaling pathway"/>
    <property type="evidence" value="ECO:0007669"/>
    <property type="project" value="TreeGrafter"/>
</dbReference>
<feature type="transmembrane region" description="Helical" evidence="6">
    <location>
        <begin position="245"/>
        <end position="263"/>
    </location>
</feature>
<protein>
    <recommendedName>
        <fullName evidence="9">G-protein coupled receptors family 1 profile domain-containing protein</fullName>
    </recommendedName>
</protein>
<feature type="transmembrane region" description="Helical" evidence="6">
    <location>
        <begin position="183"/>
        <end position="202"/>
    </location>
</feature>
<dbReference type="PANTHER" id="PTHR23112">
    <property type="entry name" value="G PROTEIN-COUPLED RECEPTOR 157-RELATED"/>
    <property type="match status" value="1"/>
</dbReference>
<keyword evidence="8" id="KW-1185">Reference proteome</keyword>
<keyword evidence="4 6" id="KW-0472">Membrane</keyword>
<keyword evidence="2 6" id="KW-0812">Transmembrane</keyword>
<feature type="transmembrane region" description="Helical" evidence="6">
    <location>
        <begin position="275"/>
        <end position="295"/>
    </location>
</feature>
<dbReference type="EMBL" id="WIUZ02000001">
    <property type="protein sequence ID" value="KAF9792980.1"/>
    <property type="molecule type" value="Genomic_DNA"/>
</dbReference>
<name>A0A9P6HR92_9AGAM</name>
<sequence length="488" mass="54161">MDSNSSPFLVDTLLGITMDGSLMTSAAYSNKESVGVSLLIATSSLSLIAVSGLLLLMGVAAWSNRSSKNQNYFFRSNVAAYFICLLVADLIQAIASIMNARWVQLGGVQQGHFCTTQAVLKQVSDVGSAIWSLVISAQTFFLLFYQLHLPWWVTMDSGNFYGISGYWCWITAEYEMARVTLDYLVLFLSSSLSFILYTLVFFRLRGNIVVTGWHVRFRMLEKDESGWRGRQPADSHALRVAKQMILHPIAYTILFLPIAVLRLCEFTGRPVSLPVMMLCDSIFLLGGVVDVVLFCTIRRVIPVKEVAKALFTGQIFRTGENPPTDSTWFIGTLEAGGNDIADDLSLPVDDNYFVLRQPKFEIVTLPPPAVLSNGPVMPRASKQTARLSLTVNTEAVVHTDTRSPLPRTRSIPRKPLPRDVYDRSPSVFRQGSTRKLPPVPQGPRAPTLPSVIERRETPPPPYRPITAHNHRPSASRSVSSHSHSNSLD</sequence>
<reference evidence="7" key="2">
    <citation type="submission" date="2020-11" db="EMBL/GenBank/DDBJ databases">
        <authorList>
            <consortium name="DOE Joint Genome Institute"/>
            <person name="Kuo A."/>
            <person name="Miyauchi S."/>
            <person name="Kiss E."/>
            <person name="Drula E."/>
            <person name="Kohler A."/>
            <person name="Sanchez-Garcia M."/>
            <person name="Andreopoulos B."/>
            <person name="Barry K.W."/>
            <person name="Bonito G."/>
            <person name="Buee M."/>
            <person name="Carver A."/>
            <person name="Chen C."/>
            <person name="Cichocki N."/>
            <person name="Clum A."/>
            <person name="Culley D."/>
            <person name="Crous P.W."/>
            <person name="Fauchery L."/>
            <person name="Girlanda M."/>
            <person name="Hayes R."/>
            <person name="Keri Z."/>
            <person name="Labutti K."/>
            <person name="Lipzen A."/>
            <person name="Lombard V."/>
            <person name="Magnuson J."/>
            <person name="Maillard F."/>
            <person name="Morin E."/>
            <person name="Murat C."/>
            <person name="Nolan M."/>
            <person name="Ohm R."/>
            <person name="Pangilinan J."/>
            <person name="Pereira M."/>
            <person name="Perotto S."/>
            <person name="Peter M."/>
            <person name="Riley R."/>
            <person name="Sitrit Y."/>
            <person name="Stielow B."/>
            <person name="Szollosi G."/>
            <person name="Zifcakova L."/>
            <person name="Stursova M."/>
            <person name="Spatafora J.W."/>
            <person name="Tedersoo L."/>
            <person name="Vaario L.-M."/>
            <person name="Yamada A."/>
            <person name="Yan M."/>
            <person name="Wang P."/>
            <person name="Xu J."/>
            <person name="Bruns T."/>
            <person name="Baldrian P."/>
            <person name="Vilgalys R."/>
            <person name="Henrissat B."/>
            <person name="Grigoriev I.V."/>
            <person name="Hibbett D."/>
            <person name="Nagy L.G."/>
            <person name="Martin F.M."/>
        </authorList>
    </citation>
    <scope>NUCLEOTIDE SEQUENCE</scope>
    <source>
        <strain evidence="7">UH-Tt-Lm1</strain>
    </source>
</reference>
<dbReference type="Proteomes" id="UP000736335">
    <property type="component" value="Unassembled WGS sequence"/>
</dbReference>
<evidence type="ECO:0000256" key="4">
    <source>
        <dbReference type="ARBA" id="ARBA00023136"/>
    </source>
</evidence>
<evidence type="ECO:0008006" key="9">
    <source>
        <dbReference type="Google" id="ProtNLM"/>
    </source>
</evidence>
<dbReference type="GO" id="GO:0005886">
    <property type="term" value="C:plasma membrane"/>
    <property type="evidence" value="ECO:0007669"/>
    <property type="project" value="TreeGrafter"/>
</dbReference>
<evidence type="ECO:0000313" key="8">
    <source>
        <dbReference type="Proteomes" id="UP000736335"/>
    </source>
</evidence>
<feature type="transmembrane region" description="Helical" evidence="6">
    <location>
        <begin position="78"/>
        <end position="98"/>
    </location>
</feature>
<feature type="compositionally biased region" description="Low complexity" evidence="5">
    <location>
        <begin position="474"/>
        <end position="488"/>
    </location>
</feature>
<evidence type="ECO:0000256" key="3">
    <source>
        <dbReference type="ARBA" id="ARBA00022989"/>
    </source>
</evidence>
<comment type="subcellular location">
    <subcellularLocation>
        <location evidence="1">Membrane</location>
        <topology evidence="1">Multi-pass membrane protein</topology>
    </subcellularLocation>
</comment>
<accession>A0A9P6HR92</accession>
<feature type="transmembrane region" description="Helical" evidence="6">
    <location>
        <begin position="34"/>
        <end position="57"/>
    </location>
</feature>
<evidence type="ECO:0000313" key="7">
    <source>
        <dbReference type="EMBL" id="KAF9792980.1"/>
    </source>
</evidence>
<reference evidence="7" key="1">
    <citation type="journal article" date="2020" name="Nat. Commun.">
        <title>Large-scale genome sequencing of mycorrhizal fungi provides insights into the early evolution of symbiotic traits.</title>
        <authorList>
            <person name="Miyauchi S."/>
            <person name="Kiss E."/>
            <person name="Kuo A."/>
            <person name="Drula E."/>
            <person name="Kohler A."/>
            <person name="Sanchez-Garcia M."/>
            <person name="Morin E."/>
            <person name="Andreopoulos B."/>
            <person name="Barry K.W."/>
            <person name="Bonito G."/>
            <person name="Buee M."/>
            <person name="Carver A."/>
            <person name="Chen C."/>
            <person name="Cichocki N."/>
            <person name="Clum A."/>
            <person name="Culley D."/>
            <person name="Crous P.W."/>
            <person name="Fauchery L."/>
            <person name="Girlanda M."/>
            <person name="Hayes R.D."/>
            <person name="Keri Z."/>
            <person name="LaButti K."/>
            <person name="Lipzen A."/>
            <person name="Lombard V."/>
            <person name="Magnuson J."/>
            <person name="Maillard F."/>
            <person name="Murat C."/>
            <person name="Nolan M."/>
            <person name="Ohm R.A."/>
            <person name="Pangilinan J."/>
            <person name="Pereira M.F."/>
            <person name="Perotto S."/>
            <person name="Peter M."/>
            <person name="Pfister S."/>
            <person name="Riley R."/>
            <person name="Sitrit Y."/>
            <person name="Stielow J.B."/>
            <person name="Szollosi G."/>
            <person name="Zifcakova L."/>
            <person name="Stursova M."/>
            <person name="Spatafora J.W."/>
            <person name="Tedersoo L."/>
            <person name="Vaario L.M."/>
            <person name="Yamada A."/>
            <person name="Yan M."/>
            <person name="Wang P."/>
            <person name="Xu J."/>
            <person name="Bruns T."/>
            <person name="Baldrian P."/>
            <person name="Vilgalys R."/>
            <person name="Dunand C."/>
            <person name="Henrissat B."/>
            <person name="Grigoriev I.V."/>
            <person name="Hibbett D."/>
            <person name="Nagy L.G."/>
            <person name="Martin F.M."/>
        </authorList>
    </citation>
    <scope>NUCLEOTIDE SEQUENCE</scope>
    <source>
        <strain evidence="7">UH-Tt-Lm1</strain>
    </source>
</reference>
<dbReference type="SUPFAM" id="SSF81321">
    <property type="entry name" value="Family A G protein-coupled receptor-like"/>
    <property type="match status" value="1"/>
</dbReference>
<gene>
    <name evidence="7" type="ORF">BJ322DRAFT_91315</name>
</gene>
<dbReference type="PANTHER" id="PTHR23112:SF37">
    <property type="entry name" value="G PROTEIN-COUPLED RECEPTOR GPR1"/>
    <property type="match status" value="1"/>
</dbReference>
<evidence type="ECO:0000256" key="2">
    <source>
        <dbReference type="ARBA" id="ARBA00022692"/>
    </source>
</evidence>
<feature type="region of interest" description="Disordered" evidence="5">
    <location>
        <begin position="396"/>
        <end position="488"/>
    </location>
</feature>
<dbReference type="AlphaFoldDB" id="A0A9P6HR92"/>
<dbReference type="Gene3D" id="1.20.1070.10">
    <property type="entry name" value="Rhodopsin 7-helix transmembrane proteins"/>
    <property type="match status" value="1"/>
</dbReference>
<evidence type="ECO:0000256" key="6">
    <source>
        <dbReference type="SAM" id="Phobius"/>
    </source>
</evidence>
<evidence type="ECO:0000256" key="5">
    <source>
        <dbReference type="SAM" id="MobiDB-lite"/>
    </source>
</evidence>